<comment type="caution">
    <text evidence="2">The sequence shown here is derived from an EMBL/GenBank/DDBJ whole genome shotgun (WGS) entry which is preliminary data.</text>
</comment>
<evidence type="ECO:0000313" key="3">
    <source>
        <dbReference type="Proteomes" id="UP001595891"/>
    </source>
</evidence>
<dbReference type="InterPro" id="IPR001387">
    <property type="entry name" value="Cro/C1-type_HTH"/>
</dbReference>
<name>A0ABV9EBC0_9ACTN</name>
<dbReference type="Pfam" id="PF13560">
    <property type="entry name" value="HTH_31"/>
    <property type="match status" value="1"/>
</dbReference>
<dbReference type="InterPro" id="IPR010982">
    <property type="entry name" value="Lambda_DNA-bd_dom_sf"/>
</dbReference>
<feature type="domain" description="HTH cro/C1-type" evidence="1">
    <location>
        <begin position="17"/>
        <end position="72"/>
    </location>
</feature>
<dbReference type="EMBL" id="JBHSFN010000006">
    <property type="protein sequence ID" value="MFC4586851.1"/>
    <property type="molecule type" value="Genomic_DNA"/>
</dbReference>
<proteinExistence type="predicted"/>
<dbReference type="Gene3D" id="1.10.260.40">
    <property type="entry name" value="lambda repressor-like DNA-binding domains"/>
    <property type="match status" value="1"/>
</dbReference>
<sequence>MARFSPTVRHRRLLQELRRLRLGAGLKQDDVAEHLGWSSSRMTKVEGGTLRISVSDVRAMLQLYKVEPGAEHEALVQLARQSREKGWWHAYNDVIPQWFQVYVGLEAEALSLRNYESELVHGLFQTEDYARAVYQAARVTDGSEEIERRVALRMARQEIITRSEDPLRFWTVLNEASVRRVVGGRDVMRNQLRRLTDMATLPNVTLQVLPYGVGAHAAMLGPFAILSFSDHGGDDVTYLEYATGSLYLEKPDEVRSYTLMYDHLRASALDPRDSLTLIQQVAEAIS</sequence>
<dbReference type="InterPro" id="IPR043917">
    <property type="entry name" value="DUF5753"/>
</dbReference>
<accession>A0ABV9EBC0</accession>
<evidence type="ECO:0000313" key="2">
    <source>
        <dbReference type="EMBL" id="MFC4586851.1"/>
    </source>
</evidence>
<dbReference type="RefSeq" id="WP_262843470.1">
    <property type="nucleotide sequence ID" value="NZ_JANZYP010000018.1"/>
</dbReference>
<dbReference type="Pfam" id="PF19054">
    <property type="entry name" value="DUF5753"/>
    <property type="match status" value="1"/>
</dbReference>
<evidence type="ECO:0000259" key="1">
    <source>
        <dbReference type="PROSITE" id="PS50943"/>
    </source>
</evidence>
<organism evidence="2 3">
    <name type="scientific">Sphaerisporangium corydalis</name>
    <dbReference type="NCBI Taxonomy" id="1441875"/>
    <lineage>
        <taxon>Bacteria</taxon>
        <taxon>Bacillati</taxon>
        <taxon>Actinomycetota</taxon>
        <taxon>Actinomycetes</taxon>
        <taxon>Streptosporangiales</taxon>
        <taxon>Streptosporangiaceae</taxon>
        <taxon>Sphaerisporangium</taxon>
    </lineage>
</organism>
<reference evidence="3" key="1">
    <citation type="journal article" date="2019" name="Int. J. Syst. Evol. Microbiol.">
        <title>The Global Catalogue of Microorganisms (GCM) 10K type strain sequencing project: providing services to taxonomists for standard genome sequencing and annotation.</title>
        <authorList>
            <consortium name="The Broad Institute Genomics Platform"/>
            <consortium name="The Broad Institute Genome Sequencing Center for Infectious Disease"/>
            <person name="Wu L."/>
            <person name="Ma J."/>
        </authorList>
    </citation>
    <scope>NUCLEOTIDE SEQUENCE [LARGE SCALE GENOMIC DNA]</scope>
    <source>
        <strain evidence="3">CCUG 49560</strain>
    </source>
</reference>
<dbReference type="PROSITE" id="PS50943">
    <property type="entry name" value="HTH_CROC1"/>
    <property type="match status" value="1"/>
</dbReference>
<keyword evidence="3" id="KW-1185">Reference proteome</keyword>
<dbReference type="CDD" id="cd00093">
    <property type="entry name" value="HTH_XRE"/>
    <property type="match status" value="1"/>
</dbReference>
<dbReference type="SMART" id="SM00530">
    <property type="entry name" value="HTH_XRE"/>
    <property type="match status" value="1"/>
</dbReference>
<dbReference type="SUPFAM" id="SSF47413">
    <property type="entry name" value="lambda repressor-like DNA-binding domains"/>
    <property type="match status" value="1"/>
</dbReference>
<gene>
    <name evidence="2" type="ORF">ACFO8L_12240</name>
</gene>
<protein>
    <submittedName>
        <fullName evidence="2">Helix-turn-helix domain-containing protein</fullName>
    </submittedName>
</protein>
<dbReference type="Proteomes" id="UP001595891">
    <property type="component" value="Unassembled WGS sequence"/>
</dbReference>